<organism evidence="16">
    <name type="scientific">Desulfomonile tiedjei</name>
    <dbReference type="NCBI Taxonomy" id="2358"/>
    <lineage>
        <taxon>Bacteria</taxon>
        <taxon>Pseudomonadati</taxon>
        <taxon>Thermodesulfobacteriota</taxon>
        <taxon>Desulfomonilia</taxon>
        <taxon>Desulfomonilales</taxon>
        <taxon>Desulfomonilaceae</taxon>
        <taxon>Desulfomonile</taxon>
    </lineage>
</organism>
<dbReference type="Gene3D" id="3.40.50.2300">
    <property type="match status" value="1"/>
</dbReference>
<keyword evidence="11 13" id="KW-0472">Membrane</keyword>
<dbReference type="EMBL" id="DTGT01000335">
    <property type="protein sequence ID" value="HGH61682.1"/>
    <property type="molecule type" value="Genomic_DNA"/>
</dbReference>
<gene>
    <name evidence="16" type="ORF">ENV54_10330</name>
</gene>
<evidence type="ECO:0000313" key="16">
    <source>
        <dbReference type="EMBL" id="HGH61682.1"/>
    </source>
</evidence>
<dbReference type="GO" id="GO:0016301">
    <property type="term" value="F:kinase activity"/>
    <property type="evidence" value="ECO:0007669"/>
    <property type="project" value="UniProtKB-KW"/>
</dbReference>
<dbReference type="SMART" id="SM00304">
    <property type="entry name" value="HAMP"/>
    <property type="match status" value="1"/>
</dbReference>
<dbReference type="GO" id="GO:0005524">
    <property type="term" value="F:ATP binding"/>
    <property type="evidence" value="ECO:0007669"/>
    <property type="project" value="UniProtKB-KW"/>
</dbReference>
<reference evidence="16" key="1">
    <citation type="journal article" date="2020" name="mSystems">
        <title>Genome- and Community-Level Interaction Insights into Carbon Utilization and Element Cycling Functions of Hydrothermarchaeota in Hydrothermal Sediment.</title>
        <authorList>
            <person name="Zhou Z."/>
            <person name="Liu Y."/>
            <person name="Xu W."/>
            <person name="Pan J."/>
            <person name="Luo Z.H."/>
            <person name="Li M."/>
        </authorList>
    </citation>
    <scope>NUCLEOTIDE SEQUENCE [LARGE SCALE GENOMIC DNA]</scope>
    <source>
        <strain evidence="16">SpSt-769</strain>
    </source>
</reference>
<dbReference type="Gene3D" id="6.10.340.10">
    <property type="match status" value="1"/>
</dbReference>
<dbReference type="PROSITE" id="PS50110">
    <property type="entry name" value="RESPONSE_REGULATORY"/>
    <property type="match status" value="1"/>
</dbReference>
<evidence type="ECO:0000256" key="5">
    <source>
        <dbReference type="ARBA" id="ARBA00022692"/>
    </source>
</evidence>
<keyword evidence="3 12" id="KW-0597">Phosphoprotein</keyword>
<dbReference type="InterPro" id="IPR000014">
    <property type="entry name" value="PAS"/>
</dbReference>
<evidence type="ECO:0000256" key="13">
    <source>
        <dbReference type="SAM" id="Phobius"/>
    </source>
</evidence>
<proteinExistence type="predicted"/>
<dbReference type="Gene3D" id="3.30.450.20">
    <property type="entry name" value="PAS domain"/>
    <property type="match status" value="2"/>
</dbReference>
<keyword evidence="10" id="KW-0902">Two-component regulatory system</keyword>
<evidence type="ECO:0000256" key="10">
    <source>
        <dbReference type="ARBA" id="ARBA00023012"/>
    </source>
</evidence>
<dbReference type="GO" id="GO:0005886">
    <property type="term" value="C:plasma membrane"/>
    <property type="evidence" value="ECO:0007669"/>
    <property type="project" value="UniProtKB-SubCell"/>
</dbReference>
<evidence type="ECO:0000259" key="15">
    <source>
        <dbReference type="PROSITE" id="PS50885"/>
    </source>
</evidence>
<keyword evidence="7" id="KW-0418">Kinase</keyword>
<evidence type="ECO:0000256" key="9">
    <source>
        <dbReference type="ARBA" id="ARBA00022989"/>
    </source>
</evidence>
<dbReference type="Pfam" id="PF17202">
    <property type="entry name" value="sCache_3_3"/>
    <property type="match status" value="1"/>
</dbReference>
<dbReference type="PANTHER" id="PTHR44591:SF14">
    <property type="entry name" value="PROTEIN PILG"/>
    <property type="match status" value="1"/>
</dbReference>
<dbReference type="SUPFAM" id="SSF103190">
    <property type="entry name" value="Sensory domain-like"/>
    <property type="match status" value="1"/>
</dbReference>
<keyword evidence="8" id="KW-0067">ATP-binding</keyword>
<dbReference type="InterPro" id="IPR029151">
    <property type="entry name" value="Sensor-like_sf"/>
</dbReference>
<dbReference type="InterPro" id="IPR011006">
    <property type="entry name" value="CheY-like_superfamily"/>
</dbReference>
<dbReference type="InterPro" id="IPR001789">
    <property type="entry name" value="Sig_transdc_resp-reg_receiver"/>
</dbReference>
<evidence type="ECO:0000256" key="12">
    <source>
        <dbReference type="PROSITE-ProRule" id="PRU00169"/>
    </source>
</evidence>
<keyword evidence="9 13" id="KW-1133">Transmembrane helix</keyword>
<dbReference type="InterPro" id="IPR003660">
    <property type="entry name" value="HAMP_dom"/>
</dbReference>
<name>A0A7C4AT06_9BACT</name>
<evidence type="ECO:0000256" key="1">
    <source>
        <dbReference type="ARBA" id="ARBA00004651"/>
    </source>
</evidence>
<comment type="caution">
    <text evidence="16">The sequence shown here is derived from an EMBL/GenBank/DDBJ whole genome shotgun (WGS) entry which is preliminary data.</text>
</comment>
<evidence type="ECO:0000256" key="4">
    <source>
        <dbReference type="ARBA" id="ARBA00022679"/>
    </source>
</evidence>
<feature type="domain" description="HAMP" evidence="15">
    <location>
        <begin position="356"/>
        <end position="408"/>
    </location>
</feature>
<dbReference type="Pfam" id="PF00672">
    <property type="entry name" value="HAMP"/>
    <property type="match status" value="1"/>
</dbReference>
<evidence type="ECO:0000259" key="14">
    <source>
        <dbReference type="PROSITE" id="PS50110"/>
    </source>
</evidence>
<keyword evidence="5 13" id="KW-0812">Transmembrane</keyword>
<keyword evidence="2" id="KW-1003">Cell membrane</keyword>
<keyword evidence="6" id="KW-0547">Nucleotide-binding</keyword>
<dbReference type="Pfam" id="PF00072">
    <property type="entry name" value="Response_reg"/>
    <property type="match status" value="1"/>
</dbReference>
<dbReference type="Pfam" id="PF13188">
    <property type="entry name" value="PAS_8"/>
    <property type="match status" value="1"/>
</dbReference>
<dbReference type="SUPFAM" id="SSF55785">
    <property type="entry name" value="PYP-like sensor domain (PAS domain)"/>
    <property type="match status" value="1"/>
</dbReference>
<feature type="transmembrane region" description="Helical" evidence="13">
    <location>
        <begin position="30"/>
        <end position="49"/>
    </location>
</feature>
<dbReference type="SMART" id="SM00448">
    <property type="entry name" value="REC"/>
    <property type="match status" value="1"/>
</dbReference>
<evidence type="ECO:0000256" key="11">
    <source>
        <dbReference type="ARBA" id="ARBA00023136"/>
    </source>
</evidence>
<dbReference type="PROSITE" id="PS50885">
    <property type="entry name" value="HAMP"/>
    <property type="match status" value="1"/>
</dbReference>
<evidence type="ECO:0000256" key="7">
    <source>
        <dbReference type="ARBA" id="ARBA00022777"/>
    </source>
</evidence>
<feature type="modified residue" description="4-aspartylphosphate" evidence="12">
    <location>
        <position position="526"/>
    </location>
</feature>
<dbReference type="InterPro" id="IPR050595">
    <property type="entry name" value="Bact_response_regulator"/>
</dbReference>
<protein>
    <submittedName>
        <fullName evidence="16">Response regulator</fullName>
    </submittedName>
</protein>
<accession>A0A7C4AT06</accession>
<dbReference type="AlphaFoldDB" id="A0A7C4AT06"/>
<evidence type="ECO:0000256" key="6">
    <source>
        <dbReference type="ARBA" id="ARBA00022741"/>
    </source>
</evidence>
<dbReference type="GO" id="GO:0000160">
    <property type="term" value="P:phosphorelay signal transduction system"/>
    <property type="evidence" value="ECO:0007669"/>
    <property type="project" value="UniProtKB-KW"/>
</dbReference>
<dbReference type="InterPro" id="IPR035965">
    <property type="entry name" value="PAS-like_dom_sf"/>
</dbReference>
<sequence length="767" mass="85127">MEPQIRRRKPWKGWSDFTGWAQDFSLKAKVLGGFLGVAILVGLATSFVGTRLAKETILDRARIRLSSDLTTASFLFKTIQENLELKLRMATNSEKIREAIQQKQIDNIRNRLAVLSLENDLDFLTATDDQGRVIARAFVPALDRRDDVSSDSIVQKAMKGKSSAGVRLISAERLKAENPMLEKRLSEGANQSGMVIEAAYPIMAEDHLVGILYAGIVLNGNNLIVEKMSERIFRGEKYKDRDVGYVAIYQGKISISTSLKSKTGLALTGLAAGEKIAETVLQKGQTEITWSNQDSIEYLSAAEPIYDHDKKVIGALEVATQEEPIMQVVDRLVAAFLIIGLLGVILMGAISYFLVKWINRPLEQMLNAARRAAEGDLSHEVPVIARDEVGELAATFNLMIRNLAESRNKLEEWGKQLASKVAAQTGELNQAREQVARVSKLASLEKMADGMAHIMAHISDPMLRYPGADEEGSASSKIVVLDSDEEVLDVCQRILESEGFEVTITRTVEEALSELEKDFFDVIVADIDMPDITAQELLKEIKYRQPEILVILTAPFKLTEAAVETVKLGAYDYIPKPFGPHQILLMVYTALQSRDMVARTRKQHAEQRAETIFQRLPVAIALADAAHRVVYHNRAFIELAAQDGTESVQGKTFGELFGVDPLETEEETGGSKWLKLEKVGRTAKLYNFKLPEEDLRVLMLLDITETVIKDQQADVLKAETINKAQQVIHQQMRVAQEIAGLLGETTAETKAALFELIKLAGQLGAQR</sequence>
<dbReference type="SUPFAM" id="SSF158472">
    <property type="entry name" value="HAMP domain-like"/>
    <property type="match status" value="1"/>
</dbReference>
<evidence type="ECO:0000256" key="8">
    <source>
        <dbReference type="ARBA" id="ARBA00022840"/>
    </source>
</evidence>
<feature type="transmembrane region" description="Helical" evidence="13">
    <location>
        <begin position="332"/>
        <end position="355"/>
    </location>
</feature>
<comment type="subcellular location">
    <subcellularLocation>
        <location evidence="1">Cell membrane</location>
        <topology evidence="1">Multi-pass membrane protein</topology>
    </subcellularLocation>
</comment>
<keyword evidence="4" id="KW-0808">Transferase</keyword>
<dbReference type="InterPro" id="IPR033463">
    <property type="entry name" value="sCache_3"/>
</dbReference>
<feature type="domain" description="Response regulatory" evidence="14">
    <location>
        <begin position="477"/>
        <end position="591"/>
    </location>
</feature>
<evidence type="ECO:0000256" key="2">
    <source>
        <dbReference type="ARBA" id="ARBA00022475"/>
    </source>
</evidence>
<dbReference type="PANTHER" id="PTHR44591">
    <property type="entry name" value="STRESS RESPONSE REGULATOR PROTEIN 1"/>
    <property type="match status" value="1"/>
</dbReference>
<dbReference type="SUPFAM" id="SSF52172">
    <property type="entry name" value="CheY-like"/>
    <property type="match status" value="1"/>
</dbReference>
<evidence type="ECO:0000256" key="3">
    <source>
        <dbReference type="ARBA" id="ARBA00022553"/>
    </source>
</evidence>
<dbReference type="CDD" id="cd06225">
    <property type="entry name" value="HAMP"/>
    <property type="match status" value="1"/>
</dbReference>